<comment type="function">
    <text evidence="9">Catalyzes the formation of acetyl phosphate from acetate and ATP. Can also catalyze the reverse reaction.</text>
</comment>
<feature type="active site" description="Proton donor/acceptor" evidence="9">
    <location>
        <position position="147"/>
    </location>
</feature>
<feature type="site" description="Transition state stabilizer" evidence="9">
    <location>
        <position position="179"/>
    </location>
</feature>
<evidence type="ECO:0000313" key="13">
    <source>
        <dbReference type="Proteomes" id="UP000218676"/>
    </source>
</evidence>
<keyword evidence="4 9" id="KW-0479">Metal-binding</keyword>
<feature type="binding site" evidence="9">
    <location>
        <position position="90"/>
    </location>
    <ligand>
        <name>substrate</name>
    </ligand>
</feature>
<evidence type="ECO:0000313" key="14">
    <source>
        <dbReference type="Proteomes" id="UP000516656"/>
    </source>
</evidence>
<dbReference type="CDD" id="cd24010">
    <property type="entry name" value="ASKHA_NBD_AcK_PK"/>
    <property type="match status" value="1"/>
</dbReference>
<evidence type="ECO:0000256" key="10">
    <source>
        <dbReference type="RuleBase" id="RU003835"/>
    </source>
</evidence>
<evidence type="ECO:0000256" key="1">
    <source>
        <dbReference type="ARBA" id="ARBA00008748"/>
    </source>
</evidence>
<evidence type="ECO:0000313" key="12">
    <source>
        <dbReference type="EMBL" id="QOD58708.1"/>
    </source>
</evidence>
<keyword evidence="6 9" id="KW-0418">Kinase</keyword>
<dbReference type="Proteomes" id="UP000218676">
    <property type="component" value="Chromosome 2"/>
</dbReference>
<keyword evidence="5 9" id="KW-0547">Nucleotide-binding</keyword>
<dbReference type="GO" id="GO:0006083">
    <property type="term" value="P:acetate metabolic process"/>
    <property type="evidence" value="ECO:0007669"/>
    <property type="project" value="TreeGrafter"/>
</dbReference>
<feature type="binding site" evidence="9">
    <location>
        <begin position="281"/>
        <end position="283"/>
    </location>
    <ligand>
        <name>ATP</name>
        <dbReference type="ChEBI" id="CHEBI:30616"/>
    </ligand>
</feature>
<dbReference type="PANTHER" id="PTHR21060:SF21">
    <property type="entry name" value="ACETATE KINASE"/>
    <property type="match status" value="1"/>
</dbReference>
<proteinExistence type="inferred from homology"/>
<feature type="binding site" evidence="9">
    <location>
        <begin position="329"/>
        <end position="333"/>
    </location>
    <ligand>
        <name>ATP</name>
        <dbReference type="ChEBI" id="CHEBI:30616"/>
    </ligand>
</feature>
<dbReference type="Pfam" id="PF00871">
    <property type="entry name" value="Acetate_kinase"/>
    <property type="match status" value="1"/>
</dbReference>
<comment type="subcellular location">
    <subcellularLocation>
        <location evidence="9">Cytoplasm</location>
    </subcellularLocation>
</comment>
<evidence type="ECO:0000256" key="2">
    <source>
        <dbReference type="ARBA" id="ARBA00022490"/>
    </source>
</evidence>
<evidence type="ECO:0000256" key="5">
    <source>
        <dbReference type="ARBA" id="ARBA00022741"/>
    </source>
</evidence>
<dbReference type="PROSITE" id="PS01075">
    <property type="entry name" value="ACETATE_KINASE_1"/>
    <property type="match status" value="1"/>
</dbReference>
<keyword evidence="8 9" id="KW-0460">Magnesium</keyword>
<sequence>MSNSLVLVINSGSSSLKFALIDTVTGDAMLNGLGECFFLPEAVVSWKVNGEKHEYKLSGLENHHQQAIDRIVALVDELDLKEDIVAIGHRVVHGGTKFSHTVKVDEQVMADIEALSDLAPLHNPAHVIGMRATAKAFPTLSQYAVFDTAFHQTMPEKAFTYAISKEVSKEYDIRRYGAHGTSHYYVTREAAKVVNKPVEASSFISVHLGNGASVCVVKNGESIDTSMGFTPLAGLMMGTRCGDIDPSVLEYLLKKGWTPEQLHDLLVKKSGFLGISGITSDCRGIIEAMEQGNHDAKLAFEVFTYRAAKYIASYMVALDELDGIIFTGGIGENSMPVRSEILRLLKILGYREDEQANADARFGNSGVITQANTPLAMVIPTNEEWVIANESMALLHA</sequence>
<comment type="cofactor">
    <cofactor evidence="9">
        <name>Mg(2+)</name>
        <dbReference type="ChEBI" id="CHEBI:18420"/>
    </cofactor>
    <cofactor evidence="9">
        <name>Mn(2+)</name>
        <dbReference type="ChEBI" id="CHEBI:29035"/>
    </cofactor>
    <text evidence="9">Mg(2+). Can also accept Mn(2+).</text>
</comment>
<keyword evidence="3 9" id="KW-0808">Transferase</keyword>
<accession>A0A1V1VFI4</accession>
<comment type="catalytic activity">
    <reaction evidence="9">
        <text>acetate + ATP = acetyl phosphate + ADP</text>
        <dbReference type="Rhea" id="RHEA:11352"/>
        <dbReference type="ChEBI" id="CHEBI:22191"/>
        <dbReference type="ChEBI" id="CHEBI:30089"/>
        <dbReference type="ChEBI" id="CHEBI:30616"/>
        <dbReference type="ChEBI" id="CHEBI:456216"/>
        <dbReference type="EC" id="2.7.2.1"/>
    </reaction>
</comment>
<evidence type="ECO:0000256" key="8">
    <source>
        <dbReference type="ARBA" id="ARBA00022842"/>
    </source>
</evidence>
<dbReference type="NCBIfam" id="TIGR00016">
    <property type="entry name" value="ackA"/>
    <property type="match status" value="1"/>
</dbReference>
<dbReference type="PANTHER" id="PTHR21060">
    <property type="entry name" value="ACETATE KINASE"/>
    <property type="match status" value="1"/>
</dbReference>
<dbReference type="GO" id="GO:0005524">
    <property type="term" value="F:ATP binding"/>
    <property type="evidence" value="ECO:0007669"/>
    <property type="project" value="UniProtKB-KW"/>
</dbReference>
<protein>
    <recommendedName>
        <fullName evidence="9">Acetate kinase</fullName>
        <ecNumber evidence="9">2.7.2.1</ecNumber>
    </recommendedName>
    <alternativeName>
        <fullName evidence="9">Acetokinase</fullName>
    </alternativeName>
</protein>
<feature type="binding site" evidence="9">
    <location>
        <position position="383"/>
    </location>
    <ligand>
        <name>Mg(2+)</name>
        <dbReference type="ChEBI" id="CHEBI:18420"/>
    </ligand>
</feature>
<evidence type="ECO:0000256" key="7">
    <source>
        <dbReference type="ARBA" id="ARBA00022840"/>
    </source>
</evidence>
<dbReference type="PIRSF" id="PIRSF000722">
    <property type="entry name" value="Acetate_prop_kin"/>
    <property type="match status" value="1"/>
</dbReference>
<feature type="binding site" evidence="9">
    <location>
        <position position="10"/>
    </location>
    <ligand>
        <name>Mg(2+)</name>
        <dbReference type="ChEBI" id="CHEBI:18420"/>
    </ligand>
</feature>
<dbReference type="NCBIfam" id="NF009099">
    <property type="entry name" value="PRK12440.1"/>
    <property type="match status" value="1"/>
</dbReference>
<evidence type="ECO:0000256" key="6">
    <source>
        <dbReference type="ARBA" id="ARBA00022777"/>
    </source>
</evidence>
<dbReference type="GO" id="GO:0008776">
    <property type="term" value="F:acetate kinase activity"/>
    <property type="evidence" value="ECO:0007669"/>
    <property type="project" value="UniProtKB-UniRule"/>
</dbReference>
<keyword evidence="2 9" id="KW-0963">Cytoplasm</keyword>
<dbReference type="InterPro" id="IPR000890">
    <property type="entry name" value="Aliphatic_acid_kin_short-chain"/>
</dbReference>
<evidence type="ECO:0000256" key="3">
    <source>
        <dbReference type="ARBA" id="ARBA00022679"/>
    </source>
</evidence>
<comment type="similarity">
    <text evidence="1 9 10">Belongs to the acetokinase family.</text>
</comment>
<feature type="binding site" evidence="9">
    <location>
        <begin position="207"/>
        <end position="211"/>
    </location>
    <ligand>
        <name>ATP</name>
        <dbReference type="ChEBI" id="CHEBI:30616"/>
    </ligand>
</feature>
<dbReference type="EMBL" id="AP018046">
    <property type="protein sequence ID" value="BAX54712.1"/>
    <property type="molecule type" value="Genomic_DNA"/>
</dbReference>
<evidence type="ECO:0000256" key="9">
    <source>
        <dbReference type="HAMAP-Rule" id="MF_00020"/>
    </source>
</evidence>
<organism evidence="11 13">
    <name type="scientific">Photobacterium damsela subsp. piscicida</name>
    <name type="common">Pasteurella piscicida</name>
    <dbReference type="NCBI Taxonomy" id="38294"/>
    <lineage>
        <taxon>Bacteria</taxon>
        <taxon>Pseudomonadati</taxon>
        <taxon>Pseudomonadota</taxon>
        <taxon>Gammaproteobacteria</taxon>
        <taxon>Vibrionales</taxon>
        <taxon>Vibrionaceae</taxon>
        <taxon>Photobacterium</taxon>
    </lineage>
</organism>
<evidence type="ECO:0000256" key="4">
    <source>
        <dbReference type="ARBA" id="ARBA00022723"/>
    </source>
</evidence>
<dbReference type="AlphaFoldDB" id="A0A1V1VFI4"/>
<dbReference type="Proteomes" id="UP000516656">
    <property type="component" value="Chromosome 2"/>
</dbReference>
<dbReference type="EMBL" id="CP061855">
    <property type="protein sequence ID" value="QOD58708.1"/>
    <property type="molecule type" value="Genomic_DNA"/>
</dbReference>
<name>A0A1V1VFI4_PHODP</name>
<dbReference type="HAMAP" id="MF_00020">
    <property type="entry name" value="Acetate_kinase"/>
    <property type="match status" value="1"/>
</dbReference>
<dbReference type="InterPro" id="IPR043129">
    <property type="entry name" value="ATPase_NBD"/>
</dbReference>
<dbReference type="InterPro" id="IPR023865">
    <property type="entry name" value="Aliphatic_acid_kinase_CS"/>
</dbReference>
<reference evidence="13" key="2">
    <citation type="submission" date="2017-05" db="EMBL/GenBank/DDBJ databases">
        <title>Whole genome sequence of fish pathogenic bacteria, Photobacterium damselae subsp. piscicida, strain 91-197, isolated from hybrid striped bass (Morone sp.) in USA.</title>
        <authorList>
            <person name="Teru Y."/>
            <person name="Hikima J."/>
            <person name="Kono T."/>
            <person name="Sakai M."/>
            <person name="Takano T."/>
            <person name="Hawke J.P."/>
            <person name="Takeyama H."/>
            <person name="Aoki T."/>
        </authorList>
    </citation>
    <scope>NUCLEOTIDE SEQUENCE [LARGE SCALE GENOMIC DNA]</scope>
    <source>
        <strain evidence="13">91-197</strain>
    </source>
</reference>
<feature type="binding site" evidence="9">
    <location>
        <position position="17"/>
    </location>
    <ligand>
        <name>ATP</name>
        <dbReference type="ChEBI" id="CHEBI:30616"/>
    </ligand>
</feature>
<gene>
    <name evidence="9" type="primary">ackA</name>
    <name evidence="12" type="ORF">IC627_18055</name>
    <name evidence="11" type="ORF">PDPUS_2_00126</name>
</gene>
<dbReference type="GO" id="GO:0000287">
    <property type="term" value="F:magnesium ion binding"/>
    <property type="evidence" value="ECO:0007669"/>
    <property type="project" value="UniProtKB-UniRule"/>
</dbReference>
<dbReference type="InterPro" id="IPR004372">
    <property type="entry name" value="Ac/propionate_kinase"/>
</dbReference>
<feature type="site" description="Transition state stabilizer" evidence="9">
    <location>
        <position position="240"/>
    </location>
</feature>
<evidence type="ECO:0000313" key="11">
    <source>
        <dbReference type="EMBL" id="BAX54712.1"/>
    </source>
</evidence>
<reference evidence="12 14" key="3">
    <citation type="submission" date="2020-09" db="EMBL/GenBank/DDBJ databases">
        <title>Complete, closed and curated genome sequences of Photobacterium damselae subsp. piscicida isolates from Australia indicate localised evolution and additional plasmid-borne pathogenicity mechanisms.</title>
        <authorList>
            <person name="Baseggio L."/>
            <person name="Silayeva O."/>
            <person name="Buller N."/>
            <person name="Landos M."/>
            <person name="Engelstaedter J."/>
            <person name="Barnes A.C."/>
        </authorList>
    </citation>
    <scope>NUCLEOTIDE SEQUENCE [LARGE SCALE GENOMIC DNA]</scope>
    <source>
        <strain evidence="12 14">AS-16-0540-1</strain>
    </source>
</reference>
<dbReference type="PRINTS" id="PR00471">
    <property type="entry name" value="ACETATEKNASE"/>
</dbReference>
<dbReference type="Gene3D" id="3.30.420.40">
    <property type="match status" value="2"/>
</dbReference>
<dbReference type="RefSeq" id="WP_086959157.1">
    <property type="nucleotide sequence ID" value="NZ_AP018046.1"/>
</dbReference>
<keyword evidence="7 9" id="KW-0067">ATP-binding</keyword>
<dbReference type="GO" id="GO:0006085">
    <property type="term" value="P:acetyl-CoA biosynthetic process"/>
    <property type="evidence" value="ECO:0007669"/>
    <property type="project" value="UniProtKB-UniRule"/>
</dbReference>
<dbReference type="EC" id="2.7.2.1" evidence="9"/>
<dbReference type="GO" id="GO:0005829">
    <property type="term" value="C:cytosol"/>
    <property type="evidence" value="ECO:0007669"/>
    <property type="project" value="TreeGrafter"/>
</dbReference>
<dbReference type="UniPathway" id="UPA00340">
    <property type="reaction ID" value="UER00458"/>
</dbReference>
<dbReference type="PROSITE" id="PS01076">
    <property type="entry name" value="ACETATE_KINASE_2"/>
    <property type="match status" value="1"/>
</dbReference>
<comment type="subunit">
    <text evidence="9">Homodimer.</text>
</comment>
<dbReference type="SUPFAM" id="SSF53067">
    <property type="entry name" value="Actin-like ATPase domain"/>
    <property type="match status" value="2"/>
</dbReference>
<comment type="pathway">
    <text evidence="9">Metabolic intermediate biosynthesis; acetyl-CoA biosynthesis; acetyl-CoA from acetate: step 1/2.</text>
</comment>
<reference evidence="11" key="1">
    <citation type="journal article" date="2017" name="Genome Announc.">
        <title>Whole-Genome Sequence of Photobacterium damselae subsp. piscicida Strain 91-197, Isolated from Hybrid Striped Bass (Morone sp.) in the United States.</title>
        <authorList>
            <person name="Teru Y."/>
            <person name="Hikima J."/>
            <person name="Kono T."/>
            <person name="Sakai M."/>
            <person name="Takano T."/>
            <person name="Hawke J.P."/>
            <person name="Takeyama H."/>
            <person name="Aoki T."/>
        </authorList>
    </citation>
    <scope>NUCLEOTIDE SEQUENCE</scope>
    <source>
        <strain evidence="11">91-197</strain>
    </source>
</reference>